<organism evidence="2 3">
    <name type="scientific">Variovorax ginsengisoli</name>
    <dbReference type="NCBI Taxonomy" id="363844"/>
    <lineage>
        <taxon>Bacteria</taxon>
        <taxon>Pseudomonadati</taxon>
        <taxon>Pseudomonadota</taxon>
        <taxon>Betaproteobacteria</taxon>
        <taxon>Burkholderiales</taxon>
        <taxon>Comamonadaceae</taxon>
        <taxon>Variovorax</taxon>
    </lineage>
</organism>
<evidence type="ECO:0000313" key="3">
    <source>
        <dbReference type="Proteomes" id="UP001226867"/>
    </source>
</evidence>
<protein>
    <submittedName>
        <fullName evidence="2">Uncharacterized protein</fullName>
    </submittedName>
</protein>
<sequence>MNKFQITIASAVLALGAGTAAQAQFSMPSVSGMKGLVGGGGASAGDLTGQQDSLVRGYVAANKDVLNANSLMAEALGLKTAAATSAATSASLTEGATKDSLEESNKAVAASTSAVAAEMAKKPVLDANSKALYSKGLVLLGTGTTKLVAVGKNVSTMGSSLKSASPMQLPKLQSAVYIVSNFPGSMSNVGGALQNAIAFAQSQDIPVPTDANDALKAL</sequence>
<dbReference type="RefSeq" id="WP_307691906.1">
    <property type="nucleotide sequence ID" value="NZ_JAUSRO010000016.1"/>
</dbReference>
<gene>
    <name evidence="2" type="ORF">J2W36_004423</name>
</gene>
<evidence type="ECO:0000313" key="2">
    <source>
        <dbReference type="EMBL" id="MDP9902147.1"/>
    </source>
</evidence>
<keyword evidence="3" id="KW-1185">Reference proteome</keyword>
<name>A0ABT9SFK6_9BURK</name>
<accession>A0ABT9SFK6</accession>
<dbReference type="EMBL" id="JAUSRO010000016">
    <property type="protein sequence ID" value="MDP9902147.1"/>
    <property type="molecule type" value="Genomic_DNA"/>
</dbReference>
<proteinExistence type="predicted"/>
<feature type="signal peptide" evidence="1">
    <location>
        <begin position="1"/>
        <end position="23"/>
    </location>
</feature>
<evidence type="ECO:0000256" key="1">
    <source>
        <dbReference type="SAM" id="SignalP"/>
    </source>
</evidence>
<dbReference type="Proteomes" id="UP001226867">
    <property type="component" value="Unassembled WGS sequence"/>
</dbReference>
<reference evidence="2 3" key="1">
    <citation type="submission" date="2023-07" db="EMBL/GenBank/DDBJ databases">
        <title>Sorghum-associated microbial communities from plants grown in Nebraska, USA.</title>
        <authorList>
            <person name="Schachtman D."/>
        </authorList>
    </citation>
    <scope>NUCLEOTIDE SEQUENCE [LARGE SCALE GENOMIC DNA]</scope>
    <source>
        <strain evidence="2 3">DS1607</strain>
    </source>
</reference>
<comment type="caution">
    <text evidence="2">The sequence shown here is derived from an EMBL/GenBank/DDBJ whole genome shotgun (WGS) entry which is preliminary data.</text>
</comment>
<feature type="chain" id="PRO_5046745092" evidence="1">
    <location>
        <begin position="24"/>
        <end position="218"/>
    </location>
</feature>
<keyword evidence="1" id="KW-0732">Signal</keyword>